<keyword evidence="1" id="KW-0472">Membrane</keyword>
<gene>
    <name evidence="2" type="ORF">SDC9_201427</name>
</gene>
<comment type="caution">
    <text evidence="2">The sequence shown here is derived from an EMBL/GenBank/DDBJ whole genome shotgun (WGS) entry which is preliminary data.</text>
</comment>
<evidence type="ECO:0000313" key="2">
    <source>
        <dbReference type="EMBL" id="MPN53761.1"/>
    </source>
</evidence>
<evidence type="ECO:0000256" key="1">
    <source>
        <dbReference type="SAM" id="Phobius"/>
    </source>
</evidence>
<dbReference type="EMBL" id="VSSQ01121238">
    <property type="protein sequence ID" value="MPN53761.1"/>
    <property type="molecule type" value="Genomic_DNA"/>
</dbReference>
<accession>A0A645IQY0</accession>
<feature type="transmembrane region" description="Helical" evidence="1">
    <location>
        <begin position="43"/>
        <end position="62"/>
    </location>
</feature>
<proteinExistence type="predicted"/>
<reference evidence="2" key="1">
    <citation type="submission" date="2019-08" db="EMBL/GenBank/DDBJ databases">
        <authorList>
            <person name="Kucharzyk K."/>
            <person name="Murdoch R.W."/>
            <person name="Higgins S."/>
            <person name="Loffler F."/>
        </authorList>
    </citation>
    <scope>NUCLEOTIDE SEQUENCE</scope>
</reference>
<sequence length="76" mass="8392">MNNAKSLKKIAYTIAIYSVSTEILAAILCSAFVTKIFTIDLLSIHWSGVIVGGLIFIVADIFQYGVFLQNEYDTTL</sequence>
<keyword evidence="1" id="KW-1133">Transmembrane helix</keyword>
<name>A0A645IQY0_9ZZZZ</name>
<protein>
    <submittedName>
        <fullName evidence="2">Uncharacterized protein</fullName>
    </submittedName>
</protein>
<organism evidence="2">
    <name type="scientific">bioreactor metagenome</name>
    <dbReference type="NCBI Taxonomy" id="1076179"/>
    <lineage>
        <taxon>unclassified sequences</taxon>
        <taxon>metagenomes</taxon>
        <taxon>ecological metagenomes</taxon>
    </lineage>
</organism>
<keyword evidence="1" id="KW-0812">Transmembrane</keyword>
<dbReference type="AlphaFoldDB" id="A0A645IQY0"/>
<feature type="transmembrane region" description="Helical" evidence="1">
    <location>
        <begin position="12"/>
        <end position="37"/>
    </location>
</feature>